<evidence type="ECO:0000313" key="2">
    <source>
        <dbReference type="EMBL" id="MFC5627674.1"/>
    </source>
</evidence>
<dbReference type="Gene3D" id="3.90.1200.10">
    <property type="match status" value="1"/>
</dbReference>
<proteinExistence type="inferred from homology"/>
<dbReference type="RefSeq" id="WP_270895283.1">
    <property type="nucleotide sequence ID" value="NZ_JBHSPF010000012.1"/>
</dbReference>
<dbReference type="Proteomes" id="UP001596143">
    <property type="component" value="Unassembled WGS sequence"/>
</dbReference>
<name>A0ABW0U4L3_9BACI</name>
<dbReference type="InterPro" id="IPR016477">
    <property type="entry name" value="Fructo-/Ketosamine-3-kinase"/>
</dbReference>
<protein>
    <submittedName>
        <fullName evidence="2">Fructosamine kinase family protein</fullName>
    </submittedName>
</protein>
<evidence type="ECO:0000313" key="3">
    <source>
        <dbReference type="Proteomes" id="UP001596143"/>
    </source>
</evidence>
<dbReference type="InterPro" id="IPR011009">
    <property type="entry name" value="Kinase-like_dom_sf"/>
</dbReference>
<comment type="similarity">
    <text evidence="1">Belongs to the fructosamine kinase family.</text>
</comment>
<dbReference type="SUPFAM" id="SSF56112">
    <property type="entry name" value="Protein kinase-like (PK-like)"/>
    <property type="match status" value="1"/>
</dbReference>
<keyword evidence="1 2" id="KW-0418">Kinase</keyword>
<dbReference type="Gene3D" id="3.30.200.20">
    <property type="entry name" value="Phosphorylase Kinase, domain 1"/>
    <property type="match status" value="1"/>
</dbReference>
<reference evidence="3" key="1">
    <citation type="journal article" date="2019" name="Int. J. Syst. Evol. Microbiol.">
        <title>The Global Catalogue of Microorganisms (GCM) 10K type strain sequencing project: providing services to taxonomists for standard genome sequencing and annotation.</title>
        <authorList>
            <consortium name="The Broad Institute Genomics Platform"/>
            <consortium name="The Broad Institute Genome Sequencing Center for Infectious Disease"/>
            <person name="Wu L."/>
            <person name="Ma J."/>
        </authorList>
    </citation>
    <scope>NUCLEOTIDE SEQUENCE [LARGE SCALE GENOMIC DNA]</scope>
    <source>
        <strain evidence="3">CGMCC 1.15790</strain>
    </source>
</reference>
<gene>
    <name evidence="2" type="ORF">ACFPTR_02015</name>
</gene>
<dbReference type="PANTHER" id="PTHR12149:SF8">
    <property type="entry name" value="PROTEIN-RIBULOSAMINE 3-KINASE"/>
    <property type="match status" value="1"/>
</dbReference>
<sequence>MKATLQQIIKNVGDDTTLLDVQSVSGGSVSQAYRVQTKENIYFIKYNPNVPEDFFEKERDGLMRLKRSGAISVPTVYAHKESYIAMEWVSGARKKETETLLGRGLAELHQCTRDTFGLDVDNYIGKLPQPNNEEENWLTFYKKHRLGFQMELALKRDVLPKVRREKLERLLDSLHRFLPAHSVPSLLHGDLWGGNWITGDAGIPYFIDPAVFYGEREMELAFTELFGGFSQTFYDAYEEISPLPPEFEERKPLYQLYYLLVHLNLFGETYGPSVDRVLDYYVGSK</sequence>
<dbReference type="GO" id="GO:0016301">
    <property type="term" value="F:kinase activity"/>
    <property type="evidence" value="ECO:0007669"/>
    <property type="project" value="UniProtKB-KW"/>
</dbReference>
<accession>A0ABW0U4L3</accession>
<dbReference type="PIRSF" id="PIRSF006221">
    <property type="entry name" value="Ketosamine-3-kinase"/>
    <property type="match status" value="1"/>
</dbReference>
<dbReference type="EMBL" id="JBHSPF010000012">
    <property type="protein sequence ID" value="MFC5627674.1"/>
    <property type="molecule type" value="Genomic_DNA"/>
</dbReference>
<dbReference type="PANTHER" id="PTHR12149">
    <property type="entry name" value="FRUCTOSAMINE 3 KINASE-RELATED PROTEIN"/>
    <property type="match status" value="1"/>
</dbReference>
<comment type="caution">
    <text evidence="2">The sequence shown here is derived from an EMBL/GenBank/DDBJ whole genome shotgun (WGS) entry which is preliminary data.</text>
</comment>
<keyword evidence="3" id="KW-1185">Reference proteome</keyword>
<organism evidence="2 3">
    <name type="scientific">Aliibacillus thermotolerans</name>
    <dbReference type="NCBI Taxonomy" id="1834418"/>
    <lineage>
        <taxon>Bacteria</taxon>
        <taxon>Bacillati</taxon>
        <taxon>Bacillota</taxon>
        <taxon>Bacilli</taxon>
        <taxon>Bacillales</taxon>
        <taxon>Bacillaceae</taxon>
        <taxon>Aliibacillus</taxon>
    </lineage>
</organism>
<dbReference type="Pfam" id="PF03881">
    <property type="entry name" value="Fructosamin_kin"/>
    <property type="match status" value="1"/>
</dbReference>
<keyword evidence="1" id="KW-0808">Transferase</keyword>
<evidence type="ECO:0000256" key="1">
    <source>
        <dbReference type="PIRNR" id="PIRNR006221"/>
    </source>
</evidence>